<evidence type="ECO:0000256" key="1">
    <source>
        <dbReference type="SAM" id="SignalP"/>
    </source>
</evidence>
<name>A0A7G7YAI2_ICHMU</name>
<dbReference type="AlphaFoldDB" id="A0A7G7YAI2"/>
<organism evidence="2">
    <name type="scientific">Ichthyophthirius multifiliis</name>
    <name type="common">White spot disease agent</name>
    <name type="synonym">Ich</name>
    <dbReference type="NCBI Taxonomy" id="5932"/>
    <lineage>
        <taxon>Eukaryota</taxon>
        <taxon>Sar</taxon>
        <taxon>Alveolata</taxon>
        <taxon>Ciliophora</taxon>
        <taxon>Intramacronucleata</taxon>
        <taxon>Oligohymenophorea</taxon>
        <taxon>Hymenostomatida</taxon>
        <taxon>Ophryoglenina</taxon>
        <taxon>Ichthyophthirius</taxon>
    </lineage>
</organism>
<sequence>MKYNILIILIISLFVNQLRAVNCPPGSQTADGSDQVVANANLVDCTMCKINYYYARPGGANFVAGNAATGVCTQCPNNRQNGQATLGNDSTLAVQCDVSCPAGTAINTGATSFVNLINECVNCAANFYHATAGVFQAGVTTCEKCPVNLNAGPSTAGDAANIATQCDVRCPENTETALAATSYVNASSECANCRANTYYGGQGAFQPGTSTCTTCPQGGQKANGAVATQGSNAKITAQCNVSCPTNTVNANGDPFWTTVVTDCLNCAADHYFSDAAFNPGVSQCKKCPVSKATPTTAAGSSASIITQCNVQCPAGTVLDDGSKNTFVTLASECTKCAANYYISKTSGFAAGTDTCTECTKKLTSGATAKPLAEANQKAQCASSTFAKFLSISLIFISFYLL</sequence>
<reference evidence="2" key="1">
    <citation type="submission" date="2019-11" db="EMBL/GenBank/DDBJ databases">
        <title>Genotyping and Phylogenetic Analysis of Ichthyophthirius multifiliis in the Rainbow Trout (Oncorhynchus Mykiss Walbaum, 1792) from Different Regions of Turkey.</title>
        <authorList>
            <person name="Yildirim A."/>
            <person name="Simsek E."/>
            <person name="Pekmezci Z."/>
            <person name="Inci A."/>
            <person name="Duzlu O."/>
            <person name="Balta F."/>
            <person name="Ciloglu A."/>
            <person name="Onder Z."/>
            <person name="Onuk E.E."/>
            <person name="Yardimci B."/>
            <person name="Ibis O."/>
            <person name="Yilmaz E."/>
        </authorList>
    </citation>
    <scope>NUCLEOTIDE SEQUENCE</scope>
    <source>
        <strain evidence="2">ImulTR4</strain>
    </source>
</reference>
<proteinExistence type="evidence at transcript level"/>
<keyword evidence="1" id="KW-0732">Signal</keyword>
<dbReference type="SUPFAM" id="SSF57184">
    <property type="entry name" value="Growth factor receptor domain"/>
    <property type="match status" value="1"/>
</dbReference>
<feature type="signal peptide" evidence="1">
    <location>
        <begin position="1"/>
        <end position="20"/>
    </location>
</feature>
<accession>A0A7G7YAI2</accession>
<evidence type="ECO:0000313" key="2">
    <source>
        <dbReference type="EMBL" id="QNH91381.1"/>
    </source>
</evidence>
<protein>
    <submittedName>
        <fullName evidence="2">Putative immobilization antigen isoform</fullName>
    </submittedName>
</protein>
<dbReference type="InterPro" id="IPR009030">
    <property type="entry name" value="Growth_fac_rcpt_cys_sf"/>
</dbReference>
<feature type="chain" id="PRO_5028822429" evidence="1">
    <location>
        <begin position="21"/>
        <end position="401"/>
    </location>
</feature>
<dbReference type="EMBL" id="MN687790">
    <property type="protein sequence ID" value="QNH91381.1"/>
    <property type="molecule type" value="mRNA"/>
</dbReference>